<evidence type="ECO:0000313" key="3">
    <source>
        <dbReference type="Proteomes" id="UP001175227"/>
    </source>
</evidence>
<proteinExistence type="predicted"/>
<accession>A0AA39NHP6</accession>
<name>A0AA39NHP6_9AGAR</name>
<sequence>MAKNRAQSTRTRYKDSDFDTNQTREAGRGHRQRKENTEALADVSLAKSNKICEACQRWNVHANDSPIDVATNIDRVAGISASETTSSKAPRRHATLNTTPITTSTRNATAPTQASASNTPVDTSTTSAGPPDHRHLHHQHLPQQAQRSAPFEMIDPPNQVGPNLNLGSMYTNHGQPFASSGRNCAALRPTEDFSNDLPSHGDPDTTNLEPFQFPSHKMDDFIQANIMGHGTSYSGTNFDMLFIDPLELGSRGHTNVGGNESGHLSNTITSSWSQAGMALDYDDNDVHGSESWHDVKLSDDLSQLSNDQDLNSDTGSTSMPYQTDTRKVRLTVTTSSSNCQLKIMFGLSDHGSTSKPPSSKAKIKFTTSWEMIDKSNSQESSYMLAMAWDAACNHLDLDKSEITNPTAQEENLNIQNLRNPSQERIDAAKAENRALVQFLKGDEDPMRFVYSIKCAIDEWSTGMHKTCTFTADTYSQDQDLCTELQEMLYDNACNTAGISKKDGPTSNATGGHGRVGTNNRFLWNQM</sequence>
<feature type="region of interest" description="Disordered" evidence="1">
    <location>
        <begin position="1"/>
        <end position="36"/>
    </location>
</feature>
<gene>
    <name evidence="2" type="ORF">IW261DRAFT_1426993</name>
</gene>
<feature type="region of interest" description="Disordered" evidence="1">
    <location>
        <begin position="81"/>
        <end position="146"/>
    </location>
</feature>
<keyword evidence="3" id="KW-1185">Reference proteome</keyword>
<feature type="compositionally biased region" description="Polar residues" evidence="1">
    <location>
        <begin position="95"/>
        <end position="128"/>
    </location>
</feature>
<evidence type="ECO:0000313" key="2">
    <source>
        <dbReference type="EMBL" id="KAK0465843.1"/>
    </source>
</evidence>
<dbReference type="AlphaFoldDB" id="A0AA39NHP6"/>
<feature type="compositionally biased region" description="Polar residues" evidence="1">
    <location>
        <begin position="1"/>
        <end position="10"/>
    </location>
</feature>
<protein>
    <submittedName>
        <fullName evidence="2">Uncharacterized protein</fullName>
    </submittedName>
</protein>
<dbReference type="EMBL" id="JAUEPR010000087">
    <property type="protein sequence ID" value="KAK0465843.1"/>
    <property type="molecule type" value="Genomic_DNA"/>
</dbReference>
<dbReference type="Proteomes" id="UP001175227">
    <property type="component" value="Unassembled WGS sequence"/>
</dbReference>
<organism evidence="2 3">
    <name type="scientific">Armillaria novae-zelandiae</name>
    <dbReference type="NCBI Taxonomy" id="153914"/>
    <lineage>
        <taxon>Eukaryota</taxon>
        <taxon>Fungi</taxon>
        <taxon>Dikarya</taxon>
        <taxon>Basidiomycota</taxon>
        <taxon>Agaricomycotina</taxon>
        <taxon>Agaricomycetes</taxon>
        <taxon>Agaricomycetidae</taxon>
        <taxon>Agaricales</taxon>
        <taxon>Marasmiineae</taxon>
        <taxon>Physalacriaceae</taxon>
        <taxon>Armillaria</taxon>
    </lineage>
</organism>
<comment type="caution">
    <text evidence="2">The sequence shown here is derived from an EMBL/GenBank/DDBJ whole genome shotgun (WGS) entry which is preliminary data.</text>
</comment>
<evidence type="ECO:0000256" key="1">
    <source>
        <dbReference type="SAM" id="MobiDB-lite"/>
    </source>
</evidence>
<reference evidence="2" key="1">
    <citation type="submission" date="2023-06" db="EMBL/GenBank/DDBJ databases">
        <authorList>
            <consortium name="Lawrence Berkeley National Laboratory"/>
            <person name="Ahrendt S."/>
            <person name="Sahu N."/>
            <person name="Indic B."/>
            <person name="Wong-Bajracharya J."/>
            <person name="Merenyi Z."/>
            <person name="Ke H.-M."/>
            <person name="Monk M."/>
            <person name="Kocsube S."/>
            <person name="Drula E."/>
            <person name="Lipzen A."/>
            <person name="Balint B."/>
            <person name="Henrissat B."/>
            <person name="Andreopoulos B."/>
            <person name="Martin F.M."/>
            <person name="Harder C.B."/>
            <person name="Rigling D."/>
            <person name="Ford K.L."/>
            <person name="Foster G.D."/>
            <person name="Pangilinan J."/>
            <person name="Papanicolaou A."/>
            <person name="Barry K."/>
            <person name="LaButti K."/>
            <person name="Viragh M."/>
            <person name="Koriabine M."/>
            <person name="Yan M."/>
            <person name="Riley R."/>
            <person name="Champramary S."/>
            <person name="Plett K.L."/>
            <person name="Tsai I.J."/>
            <person name="Slot J."/>
            <person name="Sipos G."/>
            <person name="Plett J."/>
            <person name="Nagy L.G."/>
            <person name="Grigoriev I.V."/>
        </authorList>
    </citation>
    <scope>NUCLEOTIDE SEQUENCE</scope>
    <source>
        <strain evidence="2">ICMP 16352</strain>
    </source>
</reference>